<evidence type="ECO:0000256" key="1">
    <source>
        <dbReference type="SAM" id="MobiDB-lite"/>
    </source>
</evidence>
<evidence type="ECO:0000313" key="3">
    <source>
        <dbReference type="Proteomes" id="UP000051952"/>
    </source>
</evidence>
<reference evidence="3" key="1">
    <citation type="submission" date="2015-09" db="EMBL/GenBank/DDBJ databases">
        <authorList>
            <consortium name="Pathogen Informatics"/>
        </authorList>
    </citation>
    <scope>NUCLEOTIDE SEQUENCE [LARGE SCALE GENOMIC DNA]</scope>
    <source>
        <strain evidence="3">Lake Konstanz</strain>
    </source>
</reference>
<accession>A0A0S4IM16</accession>
<keyword evidence="3" id="KW-1185">Reference proteome</keyword>
<dbReference type="EMBL" id="CYKH01000106">
    <property type="protein sequence ID" value="CUE71327.1"/>
    <property type="molecule type" value="Genomic_DNA"/>
</dbReference>
<sequence length="419" mass="46742">MNQPLTGDQYPPGGFSSPLAGMKPSDFARTKYIPSLATTRMTFGASEQAGDGIFLEKVWDIDRSGLASLRIPVPADSQMDLQTFFFGPMTHSLTLRPKRPIVPGCCACSYPIGFDIANDLFSPPFATGVVNRSLCSNTHEVFVGLPSGEMRGTISDACCTCQPARNLQWASGEVMGNRLPPMCVMCGPWRSGYIGTAPGEEENYQVRYWDVNGGYYDCNLNALCLACFLPCKMCCFECRHCCDCHERLHYTSWHLWSLTEIRAILLSQYSFALHSAFGEPTYEWLGDDIYVRYMSQTNPSDINALGNWRASSHRTGCCRYIMTEGADVPQDLSLATGFDLSFRGTFNQNVLDPKDFNLALGYLILKNFNYQLLRAQSRNLRVQQGLGLRWTRSLMRPRMSGAPQYMAPPAFAAPPPPQM</sequence>
<dbReference type="VEuPathDB" id="TriTrypDB:BSAL_53090"/>
<proteinExistence type="predicted"/>
<protein>
    <submittedName>
        <fullName evidence="2">Uncharacterized protein</fullName>
    </submittedName>
</protein>
<organism evidence="2 3">
    <name type="scientific">Bodo saltans</name>
    <name type="common">Flagellated protozoan</name>
    <dbReference type="NCBI Taxonomy" id="75058"/>
    <lineage>
        <taxon>Eukaryota</taxon>
        <taxon>Discoba</taxon>
        <taxon>Euglenozoa</taxon>
        <taxon>Kinetoplastea</taxon>
        <taxon>Metakinetoplastina</taxon>
        <taxon>Eubodonida</taxon>
        <taxon>Bodonidae</taxon>
        <taxon>Bodo</taxon>
    </lineage>
</organism>
<dbReference type="Proteomes" id="UP000051952">
    <property type="component" value="Unassembled WGS sequence"/>
</dbReference>
<name>A0A0S4IM16_BODSA</name>
<gene>
    <name evidence="2" type="ORF">BSAL_53090</name>
</gene>
<evidence type="ECO:0000313" key="2">
    <source>
        <dbReference type="EMBL" id="CUE71327.1"/>
    </source>
</evidence>
<feature type="region of interest" description="Disordered" evidence="1">
    <location>
        <begin position="1"/>
        <end position="21"/>
    </location>
</feature>
<dbReference type="AlphaFoldDB" id="A0A0S4IM16"/>